<accession>A0ABW1EDI7</accession>
<dbReference type="RefSeq" id="WP_263334572.1">
    <property type="nucleotide sequence ID" value="NZ_JAGSYH010000002.1"/>
</dbReference>
<dbReference type="Proteomes" id="UP001596091">
    <property type="component" value="Unassembled WGS sequence"/>
</dbReference>
<reference evidence="3" key="1">
    <citation type="journal article" date="2019" name="Int. J. Syst. Evol. Microbiol.">
        <title>The Global Catalogue of Microorganisms (GCM) 10K type strain sequencing project: providing services to taxonomists for standard genome sequencing and annotation.</title>
        <authorList>
            <consortium name="The Broad Institute Genomics Platform"/>
            <consortium name="The Broad Institute Genome Sequencing Center for Infectious Disease"/>
            <person name="Wu L."/>
            <person name="Ma J."/>
        </authorList>
    </citation>
    <scope>NUCLEOTIDE SEQUENCE [LARGE SCALE GENOMIC DNA]</scope>
    <source>
        <strain evidence="3">JCM 4087</strain>
    </source>
</reference>
<sequence length="462" mass="50088">MSDTSQQDKISQLQQTGEAMGKLAADEAAFTRAAEAFRAQNAAAFQAELSRIGLLPLCRLVCSWFCSKHCVFYCQKLCPPPVATEAEVPISEWRDFAVVTANLTKNQPLLEQFLAAVEDEDAKQFQALLAQNKWQIYCHQLCHFLCGVRCRLACRLMCPPPPLITEVSEIPASQFTPSGPGLGLASGPSFPPGPTPTDNKPAGVGDHPIGGLSNIQGVFEIASPFQYKVEFATSTAGPWTPILTPISDYRFNPGYPPPPLFLYYSRVPDASGWYNVADMGLLGPNYLTDWSTPAAAANDQYYLKLTVRNPALAEFESPIIPVRVDNQAPSKPVITLQLQMPDGSRRTLGCCETVKQGDGNLVIITLQASDPNFSAISVELLGGCGASYAIVDTGGNSLSKTYNGNINDTGYPVPTEFKWNPWAAKISPCCYLIDVRIDDRAVVNNAWSGGHSNGNWQSITIA</sequence>
<organism evidence="2 3">
    <name type="scientific">Acidicapsa dinghuensis</name>
    <dbReference type="NCBI Taxonomy" id="2218256"/>
    <lineage>
        <taxon>Bacteria</taxon>
        <taxon>Pseudomonadati</taxon>
        <taxon>Acidobacteriota</taxon>
        <taxon>Terriglobia</taxon>
        <taxon>Terriglobales</taxon>
        <taxon>Acidobacteriaceae</taxon>
        <taxon>Acidicapsa</taxon>
    </lineage>
</organism>
<comment type="caution">
    <text evidence="2">The sequence shown here is derived from an EMBL/GenBank/DDBJ whole genome shotgun (WGS) entry which is preliminary data.</text>
</comment>
<feature type="region of interest" description="Disordered" evidence="1">
    <location>
        <begin position="181"/>
        <end position="201"/>
    </location>
</feature>
<dbReference type="EMBL" id="JBHSPH010000001">
    <property type="protein sequence ID" value="MFC5861043.1"/>
    <property type="molecule type" value="Genomic_DNA"/>
</dbReference>
<keyword evidence="3" id="KW-1185">Reference proteome</keyword>
<protein>
    <submittedName>
        <fullName evidence="2">Uncharacterized protein</fullName>
    </submittedName>
</protein>
<name>A0ABW1EDI7_9BACT</name>
<proteinExistence type="predicted"/>
<evidence type="ECO:0000313" key="2">
    <source>
        <dbReference type="EMBL" id="MFC5861043.1"/>
    </source>
</evidence>
<gene>
    <name evidence="2" type="ORF">ACFPT7_01920</name>
</gene>
<evidence type="ECO:0000313" key="3">
    <source>
        <dbReference type="Proteomes" id="UP001596091"/>
    </source>
</evidence>
<evidence type="ECO:0000256" key="1">
    <source>
        <dbReference type="SAM" id="MobiDB-lite"/>
    </source>
</evidence>